<evidence type="ECO:0000256" key="8">
    <source>
        <dbReference type="ARBA" id="ARBA00022842"/>
    </source>
</evidence>
<reference evidence="11 12" key="1">
    <citation type="journal article" date="2015" name="BMC Genomics">
        <title>Gene expression during zombie ant biting behavior reflects the complexity underlying fungal parasitic behavioral manipulation.</title>
        <authorList>
            <person name="de Bekker C."/>
            <person name="Ohm R.A."/>
            <person name="Loreto R.G."/>
            <person name="Sebastian A."/>
            <person name="Albert I."/>
            <person name="Merrow M."/>
            <person name="Brachmann A."/>
            <person name="Hughes D.P."/>
        </authorList>
    </citation>
    <scope>NUCLEOTIDE SEQUENCE [LARGE SCALE GENOMIC DNA]</scope>
    <source>
        <strain evidence="11 12">SC16a</strain>
    </source>
</reference>
<dbReference type="GO" id="GO:0004337">
    <property type="term" value="F:(2E,6E)-farnesyl diphosphate synthase activity"/>
    <property type="evidence" value="ECO:0007669"/>
    <property type="project" value="TreeGrafter"/>
</dbReference>
<evidence type="ECO:0000256" key="3">
    <source>
        <dbReference type="ARBA" id="ARBA00005035"/>
    </source>
</evidence>
<protein>
    <recommendedName>
        <fullName evidence="13">Farnesyl diphosphate synthase</fullName>
    </recommendedName>
</protein>
<comment type="similarity">
    <text evidence="4 10">Belongs to the FPP/GGPP synthase family.</text>
</comment>
<dbReference type="GO" id="GO:0045337">
    <property type="term" value="P:farnesyl diphosphate biosynthetic process"/>
    <property type="evidence" value="ECO:0007669"/>
    <property type="project" value="TreeGrafter"/>
</dbReference>
<dbReference type="CDD" id="cd00685">
    <property type="entry name" value="Trans_IPPS_HT"/>
    <property type="match status" value="1"/>
</dbReference>
<evidence type="ECO:0000256" key="5">
    <source>
        <dbReference type="ARBA" id="ARBA00022516"/>
    </source>
</evidence>
<dbReference type="Pfam" id="PF00348">
    <property type="entry name" value="polyprenyl_synt"/>
    <property type="match status" value="1"/>
</dbReference>
<dbReference type="GO" id="GO:0043386">
    <property type="term" value="P:mycotoxin biosynthetic process"/>
    <property type="evidence" value="ECO:0007669"/>
    <property type="project" value="UniProtKB-ARBA"/>
</dbReference>
<evidence type="ECO:0000313" key="11">
    <source>
        <dbReference type="EMBL" id="PFH60739.1"/>
    </source>
</evidence>
<dbReference type="GO" id="GO:0046872">
    <property type="term" value="F:metal ion binding"/>
    <property type="evidence" value="ECO:0007669"/>
    <property type="project" value="UniProtKB-KW"/>
</dbReference>
<keyword evidence="6 10" id="KW-0808">Transferase</keyword>
<keyword evidence="8" id="KW-0460">Magnesium</keyword>
<evidence type="ECO:0000256" key="4">
    <source>
        <dbReference type="ARBA" id="ARBA00006706"/>
    </source>
</evidence>
<evidence type="ECO:0000256" key="9">
    <source>
        <dbReference type="ARBA" id="ARBA00023098"/>
    </source>
</evidence>
<dbReference type="GO" id="GO:0005737">
    <property type="term" value="C:cytoplasm"/>
    <property type="evidence" value="ECO:0007669"/>
    <property type="project" value="TreeGrafter"/>
</dbReference>
<keyword evidence="5" id="KW-0444">Lipid biosynthesis</keyword>
<keyword evidence="7" id="KW-0479">Metal-binding</keyword>
<evidence type="ECO:0000256" key="6">
    <source>
        <dbReference type="ARBA" id="ARBA00022679"/>
    </source>
</evidence>
<comment type="caution">
    <text evidence="11">The sequence shown here is derived from an EMBL/GenBank/DDBJ whole genome shotgun (WGS) entry which is preliminary data.</text>
</comment>
<evidence type="ECO:0000313" key="12">
    <source>
        <dbReference type="Proteomes" id="UP000037136"/>
    </source>
</evidence>
<dbReference type="InterPro" id="IPR039702">
    <property type="entry name" value="FPS1-like"/>
</dbReference>
<dbReference type="PANTHER" id="PTHR11525">
    <property type="entry name" value="FARNESYL-PYROPHOSPHATE SYNTHETASE"/>
    <property type="match status" value="1"/>
</dbReference>
<dbReference type="Gene3D" id="1.10.600.10">
    <property type="entry name" value="Farnesyl Diphosphate Synthase"/>
    <property type="match status" value="1"/>
</dbReference>
<comment type="cofactor">
    <cofactor evidence="1">
        <name>Mg(2+)</name>
        <dbReference type="ChEBI" id="CHEBI:18420"/>
    </cofactor>
</comment>
<sequence length="425" mass="48342">MHEACAVPPTDLRIDQTVQRSADTGSGAGCKSPGFASQWTSHLLSVALHPLLDAVSSFSSALAVLQTESYSSTFVKETKMARRITREEFESVFPTLVNVLLDHVKTYNMPRNAIEWFRENVETNTIGGKCNRGMSVPDSASILLGAPLDDKQFLHAAVLGWSTELLQAFFLVSDDIMDSSITRRDKPCWYRREGVGMVAINDAFMLESCVYVLLKTFFRSHPSYLGFMELFHETTLQTEIGQLNDLLTAPEVIDLDNFSMEKCSFIVIHKTAYYSFYLPVALALHLLNLATPKNLDQAKKILLSIGEYFQFQDDYLDNFGLPEHIGKIGTDIKDNKCSWLVNKALELVSPEQRKLLDENYGRKDDAKELAVKRLYDELKLKEHWEAYEEKRVSELRLMISQVDESEGLKRDVFTAFLDKIYKRSK</sequence>
<evidence type="ECO:0000256" key="1">
    <source>
        <dbReference type="ARBA" id="ARBA00001946"/>
    </source>
</evidence>
<accession>A0A2A9PH70</accession>
<dbReference type="SFLD" id="SFLDS00005">
    <property type="entry name" value="Isoprenoid_Synthase_Type_I"/>
    <property type="match status" value="1"/>
</dbReference>
<dbReference type="AlphaFoldDB" id="A0A2A9PH70"/>
<evidence type="ECO:0000256" key="2">
    <source>
        <dbReference type="ARBA" id="ARBA00004932"/>
    </source>
</evidence>
<keyword evidence="9" id="KW-0443">Lipid metabolism</keyword>
<evidence type="ECO:0008006" key="13">
    <source>
        <dbReference type="Google" id="ProtNLM"/>
    </source>
</evidence>
<dbReference type="PANTHER" id="PTHR11525:SF0">
    <property type="entry name" value="FARNESYL PYROPHOSPHATE SYNTHASE"/>
    <property type="match status" value="1"/>
</dbReference>
<dbReference type="Proteomes" id="UP000037136">
    <property type="component" value="Unassembled WGS sequence"/>
</dbReference>
<dbReference type="GO" id="GO:0046165">
    <property type="term" value="P:alcohol biosynthetic process"/>
    <property type="evidence" value="ECO:0007669"/>
    <property type="project" value="UniProtKB-ARBA"/>
</dbReference>
<comment type="pathway">
    <text evidence="2">Isoprenoid biosynthesis; geranyl diphosphate biosynthesis; geranyl diphosphate from dimethylallyl diphosphate and isopentenyl diphosphate: step 1/1.</text>
</comment>
<dbReference type="EMBL" id="LAZP02000110">
    <property type="protein sequence ID" value="PFH60739.1"/>
    <property type="molecule type" value="Genomic_DNA"/>
</dbReference>
<proteinExistence type="inferred from homology"/>
<keyword evidence="12" id="KW-1185">Reference proteome</keyword>
<comment type="pathway">
    <text evidence="3">Isoprenoid biosynthesis; farnesyl diphosphate biosynthesis; farnesyl diphosphate from geranyl diphosphate and isopentenyl diphosphate: step 1/1.</text>
</comment>
<dbReference type="GO" id="GO:0004161">
    <property type="term" value="F:dimethylallyltranstransferase activity"/>
    <property type="evidence" value="ECO:0007669"/>
    <property type="project" value="TreeGrafter"/>
</dbReference>
<dbReference type="InterPro" id="IPR008949">
    <property type="entry name" value="Isoprenoid_synthase_dom_sf"/>
</dbReference>
<dbReference type="SUPFAM" id="SSF48576">
    <property type="entry name" value="Terpenoid synthases"/>
    <property type="match status" value="1"/>
</dbReference>
<evidence type="ECO:0000256" key="7">
    <source>
        <dbReference type="ARBA" id="ARBA00022723"/>
    </source>
</evidence>
<dbReference type="OrthoDB" id="10257492at2759"/>
<dbReference type="FunFam" id="1.10.600.10:FF:000006">
    <property type="entry name" value="Farnesyl pyrophosphate synthase"/>
    <property type="match status" value="1"/>
</dbReference>
<name>A0A2A9PH70_OPHUN</name>
<organism evidence="11 12">
    <name type="scientific">Ophiocordyceps unilateralis</name>
    <name type="common">Zombie-ant fungus</name>
    <name type="synonym">Torrubia unilateralis</name>
    <dbReference type="NCBI Taxonomy" id="268505"/>
    <lineage>
        <taxon>Eukaryota</taxon>
        <taxon>Fungi</taxon>
        <taxon>Dikarya</taxon>
        <taxon>Ascomycota</taxon>
        <taxon>Pezizomycotina</taxon>
        <taxon>Sordariomycetes</taxon>
        <taxon>Hypocreomycetidae</taxon>
        <taxon>Hypocreales</taxon>
        <taxon>Ophiocordycipitaceae</taxon>
        <taxon>Ophiocordyceps</taxon>
    </lineage>
</organism>
<dbReference type="InterPro" id="IPR000092">
    <property type="entry name" value="Polyprenyl_synt"/>
</dbReference>
<evidence type="ECO:0000256" key="10">
    <source>
        <dbReference type="RuleBase" id="RU004466"/>
    </source>
</evidence>
<reference evidence="11 12" key="2">
    <citation type="journal article" date="2017" name="Sci. Rep.">
        <title>Ant-infecting Ophiocordyceps genomes reveal a high diversity of potential behavioral manipulation genes and a possible major role for enterotoxins.</title>
        <authorList>
            <person name="de Bekker C."/>
            <person name="Ohm R.A."/>
            <person name="Evans H.C."/>
            <person name="Brachmann A."/>
            <person name="Hughes D.P."/>
        </authorList>
    </citation>
    <scope>NUCLEOTIDE SEQUENCE [LARGE SCALE GENOMIC DNA]</scope>
    <source>
        <strain evidence="11 12">SC16a</strain>
    </source>
</reference>
<dbReference type="STRING" id="268505.A0A2A9PH70"/>
<gene>
    <name evidence="11" type="ORF">XA68_10447</name>
</gene>